<name>A0A086J8B3_TOXGO</name>
<dbReference type="EMBL" id="AEYI02002404">
    <property type="protein sequence ID" value="KFG28381.1"/>
    <property type="molecule type" value="Genomic_DNA"/>
</dbReference>
<evidence type="ECO:0000313" key="1">
    <source>
        <dbReference type="EMBL" id="KFG28381.1"/>
    </source>
</evidence>
<organism evidence="1 2">
    <name type="scientific">Toxoplasma gondii p89</name>
    <dbReference type="NCBI Taxonomy" id="943119"/>
    <lineage>
        <taxon>Eukaryota</taxon>
        <taxon>Sar</taxon>
        <taxon>Alveolata</taxon>
        <taxon>Apicomplexa</taxon>
        <taxon>Conoidasida</taxon>
        <taxon>Coccidia</taxon>
        <taxon>Eucoccidiorida</taxon>
        <taxon>Eimeriorina</taxon>
        <taxon>Sarcocystidae</taxon>
        <taxon>Toxoplasma</taxon>
    </lineage>
</organism>
<comment type="caution">
    <text evidence="1">The sequence shown here is derived from an EMBL/GenBank/DDBJ whole genome shotgun (WGS) entry which is preliminary data.</text>
</comment>
<evidence type="ECO:0000313" key="2">
    <source>
        <dbReference type="Proteomes" id="UP000028828"/>
    </source>
</evidence>
<accession>A0A086J8B3</accession>
<dbReference type="Proteomes" id="UP000028828">
    <property type="component" value="Unassembled WGS sequence"/>
</dbReference>
<dbReference type="AlphaFoldDB" id="A0A086J8B3"/>
<protein>
    <submittedName>
        <fullName evidence="1">Uncharacterized protein</fullName>
    </submittedName>
</protein>
<dbReference type="VEuPathDB" id="ToxoDB:TGP89_295685"/>
<proteinExistence type="predicted"/>
<gene>
    <name evidence="1" type="ORF">TGP89_295685</name>
</gene>
<sequence>MLFRFRFPRYQYACLSLKGELQFLALGSRDYLRSEETRGRETPSTGSLNTKHPHVLVLTQVCVYEQADQDHDDVTVAPSTNLPCSI</sequence>
<reference evidence="1 2" key="1">
    <citation type="submission" date="2014-03" db="EMBL/GenBank/DDBJ databases">
        <authorList>
            <person name="Sibley D."/>
            <person name="Venepally P."/>
            <person name="Karamycheva S."/>
            <person name="Hadjithomas M."/>
            <person name="Khan A."/>
            <person name="Brunk B."/>
            <person name="Roos D."/>
            <person name="Caler E."/>
            <person name="Lorenzi H."/>
        </authorList>
    </citation>
    <scope>NUCLEOTIDE SEQUENCE [LARGE SCALE GENOMIC DNA]</scope>
    <source>
        <strain evidence="2">p89</strain>
    </source>
</reference>